<protein>
    <submittedName>
        <fullName evidence="2">Uncharacterized protein</fullName>
    </submittedName>
</protein>
<feature type="compositionally biased region" description="Polar residues" evidence="1">
    <location>
        <begin position="208"/>
        <end position="217"/>
    </location>
</feature>
<organism evidence="2 3">
    <name type="scientific">Marasmiellus scandens</name>
    <dbReference type="NCBI Taxonomy" id="2682957"/>
    <lineage>
        <taxon>Eukaryota</taxon>
        <taxon>Fungi</taxon>
        <taxon>Dikarya</taxon>
        <taxon>Basidiomycota</taxon>
        <taxon>Agaricomycotina</taxon>
        <taxon>Agaricomycetes</taxon>
        <taxon>Agaricomycetidae</taxon>
        <taxon>Agaricales</taxon>
        <taxon>Marasmiineae</taxon>
        <taxon>Omphalotaceae</taxon>
        <taxon>Marasmiellus</taxon>
    </lineage>
</organism>
<feature type="compositionally biased region" description="Polar residues" evidence="1">
    <location>
        <begin position="147"/>
        <end position="163"/>
    </location>
</feature>
<dbReference type="EMBL" id="JBANRG010000004">
    <property type="protein sequence ID" value="KAK7467487.1"/>
    <property type="molecule type" value="Genomic_DNA"/>
</dbReference>
<feature type="compositionally biased region" description="Basic and acidic residues" evidence="1">
    <location>
        <begin position="313"/>
        <end position="327"/>
    </location>
</feature>
<dbReference type="Proteomes" id="UP001498398">
    <property type="component" value="Unassembled WGS sequence"/>
</dbReference>
<proteinExistence type="predicted"/>
<evidence type="ECO:0000313" key="3">
    <source>
        <dbReference type="Proteomes" id="UP001498398"/>
    </source>
</evidence>
<feature type="compositionally biased region" description="Basic and acidic residues" evidence="1">
    <location>
        <begin position="166"/>
        <end position="189"/>
    </location>
</feature>
<feature type="compositionally biased region" description="Low complexity" evidence="1">
    <location>
        <begin position="377"/>
        <end position="387"/>
    </location>
</feature>
<accession>A0ABR1JUE2</accession>
<name>A0ABR1JUE2_9AGAR</name>
<evidence type="ECO:0000313" key="2">
    <source>
        <dbReference type="EMBL" id="KAK7467487.1"/>
    </source>
</evidence>
<feature type="region of interest" description="Disordered" evidence="1">
    <location>
        <begin position="375"/>
        <end position="398"/>
    </location>
</feature>
<keyword evidence="3" id="KW-1185">Reference proteome</keyword>
<gene>
    <name evidence="2" type="ORF">VKT23_004539</name>
</gene>
<feature type="compositionally biased region" description="Basic and acidic residues" evidence="1">
    <location>
        <begin position="266"/>
        <end position="290"/>
    </location>
</feature>
<feature type="compositionally biased region" description="Pro residues" evidence="1">
    <location>
        <begin position="222"/>
        <end position="231"/>
    </location>
</feature>
<feature type="region of interest" description="Disordered" evidence="1">
    <location>
        <begin position="147"/>
        <end position="349"/>
    </location>
</feature>
<sequence>MANDHAGFWNPNHTDTQFVADEANLQLPLPQLPSTLMHRYPSSNFQQNPIYSSPQRRVLLNATHPQASQHCFQPNFASGTVQAQNRHFGYMPDELQPSLGHAQYPSARFEARGTGHTGQGMILGPNIQAYGPQHQLAAVHAPTPYTLSSQYPSSVPSADTFNPQIDRVDRPTWPKAESHHFVHETEARCETPSQSFSTPRPKGRRTNKPSGSSTSSTRVRPPVKPHGPPDGPKLMITFQASTMEEKKTSQVDSSAKARFSNPKSIAAHEAKEREKIARVERGEPATEPKKKASKGKKAAENGISKNVRKRKANKVEDADKALPESGKKRQKVNSATDNESPRVVHSTNQTVEVSTSIAHDNMLAPVDPVDADTRFASSTPPLTSSGPTPSPVSPATPCLPDLHGIAPATGGAQYGIEVKEHRDLFDYDEWIRVTEDDHFPPFQI</sequence>
<reference evidence="2 3" key="1">
    <citation type="submission" date="2024-01" db="EMBL/GenBank/DDBJ databases">
        <title>A draft genome for the cacao thread blight pathogen Marasmiellus scandens.</title>
        <authorList>
            <person name="Baruah I.K."/>
            <person name="Leung J."/>
            <person name="Bukari Y."/>
            <person name="Amoako-Attah I."/>
            <person name="Meinhardt L.W."/>
            <person name="Bailey B.A."/>
            <person name="Cohen S.P."/>
        </authorList>
    </citation>
    <scope>NUCLEOTIDE SEQUENCE [LARGE SCALE GENOMIC DNA]</scope>
    <source>
        <strain evidence="2 3">GH-19</strain>
    </source>
</reference>
<evidence type="ECO:0000256" key="1">
    <source>
        <dbReference type="SAM" id="MobiDB-lite"/>
    </source>
</evidence>
<comment type="caution">
    <text evidence="2">The sequence shown here is derived from an EMBL/GenBank/DDBJ whole genome shotgun (WGS) entry which is preliminary data.</text>
</comment>